<evidence type="ECO:0008006" key="4">
    <source>
        <dbReference type="Google" id="ProtNLM"/>
    </source>
</evidence>
<reference evidence="2 3" key="1">
    <citation type="submission" date="2019-01" db="EMBL/GenBank/DDBJ databases">
        <title>Draft genome sequence of Dictyobacter sp. Uno17.</title>
        <authorList>
            <person name="Wang C.M."/>
            <person name="Zheng Y."/>
            <person name="Sakai Y."/>
            <person name="Abe K."/>
            <person name="Yokota A."/>
            <person name="Yabe S."/>
        </authorList>
    </citation>
    <scope>NUCLEOTIDE SEQUENCE [LARGE SCALE GENOMIC DNA]</scope>
    <source>
        <strain evidence="2 3">Uno17</strain>
    </source>
</reference>
<accession>A0A5A5THL5</accession>
<evidence type="ECO:0000313" key="2">
    <source>
        <dbReference type="EMBL" id="GCF10553.1"/>
    </source>
</evidence>
<protein>
    <recommendedName>
        <fullName evidence="4">TIR domain-containing protein</fullName>
    </recommendedName>
</protein>
<dbReference type="PANTHER" id="PTHR47485">
    <property type="entry name" value="THYLAKOID LUMENAL 17.4 KDA PROTEIN, CHLOROPLASTIC"/>
    <property type="match status" value="1"/>
</dbReference>
<dbReference type="Proteomes" id="UP000322530">
    <property type="component" value="Unassembled WGS sequence"/>
</dbReference>
<dbReference type="RefSeq" id="WP_172632293.1">
    <property type="nucleotide sequence ID" value="NZ_BIXY01000074.1"/>
</dbReference>
<dbReference type="PANTHER" id="PTHR47485:SF1">
    <property type="entry name" value="THYLAKOID LUMENAL 17.4 KDA PROTEIN, CHLOROPLASTIC"/>
    <property type="match status" value="1"/>
</dbReference>
<gene>
    <name evidence="2" type="ORF">KDI_41170</name>
</gene>
<dbReference type="Pfam" id="PF00805">
    <property type="entry name" value="Pentapeptide"/>
    <property type="match status" value="3"/>
</dbReference>
<evidence type="ECO:0000313" key="3">
    <source>
        <dbReference type="Proteomes" id="UP000322530"/>
    </source>
</evidence>
<sequence>MANQEHLALLQQGVEAWNDWRREHPGIRPDLAHAQLKNMYLSKINLRDASLQGAHLSHMSLVNADLMRADFSGATLHEVEFIESLMHRADFHQSDLSGVDLRHTELVYANLTQANLYLASLAGANLRGSDFTQANMEKADCDEANLRDARLDGARLVKASLLRTVLERASLREADLTAAHLRGAILNEAVLTGANFSRALLQGTNLGNVDLSQVKGLESVWHDGRSYVDIQTLLRSQGAIPDIFLRGVGASEKGIEYAQALKGTPFPAATCFLIYETDDQKFVQQLHANLQHAGVRCWLACVDHQEDEGMGYHESITNHDLWLDALNSHDKLLLVLSELTPKKWDDMGRRLLLRLQVAQRLNLQNFVILCLDQSQGAQMPDWKHCLDQSPWEAMDAPDWLKNQLKQRLDGIRVALQERSPLDFAGWKNPEVYQKAFNHLLDALRNSSLC</sequence>
<dbReference type="AlphaFoldDB" id="A0A5A5THL5"/>
<keyword evidence="1" id="KW-0677">Repeat</keyword>
<dbReference type="Gene3D" id="2.160.20.80">
    <property type="entry name" value="E3 ubiquitin-protein ligase SopA"/>
    <property type="match status" value="2"/>
</dbReference>
<proteinExistence type="predicted"/>
<evidence type="ECO:0000256" key="1">
    <source>
        <dbReference type="ARBA" id="ARBA00022737"/>
    </source>
</evidence>
<name>A0A5A5THL5_9CHLR</name>
<keyword evidence="3" id="KW-1185">Reference proteome</keyword>
<dbReference type="EMBL" id="BIXY01000074">
    <property type="protein sequence ID" value="GCF10553.1"/>
    <property type="molecule type" value="Genomic_DNA"/>
</dbReference>
<dbReference type="SUPFAM" id="SSF141571">
    <property type="entry name" value="Pentapeptide repeat-like"/>
    <property type="match status" value="1"/>
</dbReference>
<comment type="caution">
    <text evidence="2">The sequence shown here is derived from an EMBL/GenBank/DDBJ whole genome shotgun (WGS) entry which is preliminary data.</text>
</comment>
<dbReference type="InterPro" id="IPR001646">
    <property type="entry name" value="5peptide_repeat"/>
</dbReference>
<organism evidence="2 3">
    <name type="scientific">Dictyobacter arantiisoli</name>
    <dbReference type="NCBI Taxonomy" id="2014874"/>
    <lineage>
        <taxon>Bacteria</taxon>
        <taxon>Bacillati</taxon>
        <taxon>Chloroflexota</taxon>
        <taxon>Ktedonobacteria</taxon>
        <taxon>Ktedonobacterales</taxon>
        <taxon>Dictyobacteraceae</taxon>
        <taxon>Dictyobacter</taxon>
    </lineage>
</organism>